<proteinExistence type="predicted"/>
<evidence type="ECO:0000256" key="1">
    <source>
        <dbReference type="SAM" id="MobiDB-lite"/>
    </source>
</evidence>
<feature type="compositionally biased region" description="Low complexity" evidence="1">
    <location>
        <begin position="20"/>
        <end position="36"/>
    </location>
</feature>
<sequence>MVIEDRAQRHPLIASAHAIPTAGAGTDTGSADGTPTVVGTASPDAACPIGVENRADPFEPVTPSPPFHQRPAVHLHAFTISTPRSTTRSAADRGASIRVRTDAAVSSVSTL</sequence>
<name>A0ABN2SYX6_9ACTN</name>
<dbReference type="Proteomes" id="UP001499854">
    <property type="component" value="Unassembled WGS sequence"/>
</dbReference>
<evidence type="ECO:0000313" key="2">
    <source>
        <dbReference type="EMBL" id="GAA1995021.1"/>
    </source>
</evidence>
<reference evidence="2 3" key="1">
    <citation type="journal article" date="2019" name="Int. J. Syst. Evol. Microbiol.">
        <title>The Global Catalogue of Microorganisms (GCM) 10K type strain sequencing project: providing services to taxonomists for standard genome sequencing and annotation.</title>
        <authorList>
            <consortium name="The Broad Institute Genomics Platform"/>
            <consortium name="The Broad Institute Genome Sequencing Center for Infectious Disease"/>
            <person name="Wu L."/>
            <person name="Ma J."/>
        </authorList>
    </citation>
    <scope>NUCLEOTIDE SEQUENCE [LARGE SCALE GENOMIC DNA]</scope>
    <source>
        <strain evidence="2 3">JCM 16013</strain>
    </source>
</reference>
<keyword evidence="3" id="KW-1185">Reference proteome</keyword>
<accession>A0ABN2SYX6</accession>
<feature type="region of interest" description="Disordered" evidence="1">
    <location>
        <begin position="1"/>
        <end position="43"/>
    </location>
</feature>
<dbReference type="EMBL" id="BAAAQM010000053">
    <property type="protein sequence ID" value="GAA1995021.1"/>
    <property type="molecule type" value="Genomic_DNA"/>
</dbReference>
<gene>
    <name evidence="2" type="ORF">GCM10009838_69470</name>
</gene>
<evidence type="ECO:0000313" key="3">
    <source>
        <dbReference type="Proteomes" id="UP001499854"/>
    </source>
</evidence>
<comment type="caution">
    <text evidence="2">The sequence shown here is derived from an EMBL/GenBank/DDBJ whole genome shotgun (WGS) entry which is preliminary data.</text>
</comment>
<protein>
    <submittedName>
        <fullName evidence="2">Uncharacterized protein</fullName>
    </submittedName>
</protein>
<organism evidence="2 3">
    <name type="scientific">Catenulispora subtropica</name>
    <dbReference type="NCBI Taxonomy" id="450798"/>
    <lineage>
        <taxon>Bacteria</taxon>
        <taxon>Bacillati</taxon>
        <taxon>Actinomycetota</taxon>
        <taxon>Actinomycetes</taxon>
        <taxon>Catenulisporales</taxon>
        <taxon>Catenulisporaceae</taxon>
        <taxon>Catenulispora</taxon>
    </lineage>
</organism>